<keyword evidence="1 3" id="KW-0378">Hydrolase</keyword>
<dbReference type="InterPro" id="IPR022790">
    <property type="entry name" value="GH26_dom"/>
</dbReference>
<feature type="active site" description="Nucleophile" evidence="3">
    <location>
        <position position="333"/>
    </location>
</feature>
<gene>
    <name evidence="5" type="ORF">SAMN05216276_10416</name>
</gene>
<evidence type="ECO:0000313" key="6">
    <source>
        <dbReference type="Proteomes" id="UP000198282"/>
    </source>
</evidence>
<dbReference type="Pfam" id="PF02156">
    <property type="entry name" value="Glyco_hydro_26"/>
    <property type="match status" value="1"/>
</dbReference>
<dbReference type="OrthoDB" id="9816550at2"/>
<proteinExistence type="inferred from homology"/>
<dbReference type="GO" id="GO:0004553">
    <property type="term" value="F:hydrolase activity, hydrolyzing O-glycosyl compounds"/>
    <property type="evidence" value="ECO:0007669"/>
    <property type="project" value="InterPro"/>
</dbReference>
<evidence type="ECO:0000256" key="2">
    <source>
        <dbReference type="ARBA" id="ARBA00023295"/>
    </source>
</evidence>
<evidence type="ECO:0000259" key="4">
    <source>
        <dbReference type="PROSITE" id="PS51764"/>
    </source>
</evidence>
<dbReference type="AlphaFoldDB" id="A0A239MHR3"/>
<feature type="domain" description="GH26" evidence="4">
    <location>
        <begin position="97"/>
        <end position="404"/>
    </location>
</feature>
<keyword evidence="6" id="KW-1185">Reference proteome</keyword>
<feature type="active site" description="Proton donor" evidence="3">
    <location>
        <position position="218"/>
    </location>
</feature>
<organism evidence="5 6">
    <name type="scientific">Streptosporangium subroseum</name>
    <dbReference type="NCBI Taxonomy" id="106412"/>
    <lineage>
        <taxon>Bacteria</taxon>
        <taxon>Bacillati</taxon>
        <taxon>Actinomycetota</taxon>
        <taxon>Actinomycetes</taxon>
        <taxon>Streptosporangiales</taxon>
        <taxon>Streptosporangiaceae</taxon>
        <taxon>Streptosporangium</taxon>
    </lineage>
</organism>
<evidence type="ECO:0000313" key="5">
    <source>
        <dbReference type="EMBL" id="SNT41644.1"/>
    </source>
</evidence>
<dbReference type="Gene3D" id="3.20.20.80">
    <property type="entry name" value="Glycosidases"/>
    <property type="match status" value="1"/>
</dbReference>
<evidence type="ECO:0000256" key="3">
    <source>
        <dbReference type="PROSITE-ProRule" id="PRU01100"/>
    </source>
</evidence>
<comment type="similarity">
    <text evidence="3">Belongs to the glycosyl hydrolase 26 family.</text>
</comment>
<dbReference type="EMBL" id="FZOD01000041">
    <property type="protein sequence ID" value="SNT41644.1"/>
    <property type="molecule type" value="Genomic_DNA"/>
</dbReference>
<dbReference type="Proteomes" id="UP000198282">
    <property type="component" value="Unassembled WGS sequence"/>
</dbReference>
<reference evidence="5 6" key="1">
    <citation type="submission" date="2017-06" db="EMBL/GenBank/DDBJ databases">
        <authorList>
            <person name="Kim H.J."/>
            <person name="Triplett B.A."/>
        </authorList>
    </citation>
    <scope>NUCLEOTIDE SEQUENCE [LARGE SCALE GENOMIC DNA]</scope>
    <source>
        <strain evidence="5 6">CGMCC 4.2132</strain>
    </source>
</reference>
<evidence type="ECO:0000256" key="1">
    <source>
        <dbReference type="ARBA" id="ARBA00022801"/>
    </source>
</evidence>
<keyword evidence="2 3" id="KW-0326">Glycosidase</keyword>
<sequence length="408" mass="45196">MCTLNICEEPLYRTNTDLRLISRGAGIGGSRFVLALGLGALALGGAGLSGCSGASGVSEKPAVSAGVETSVSPWVPGQPSAPAPAEIGGLPGTYPTASACEVTAKLIPSCGAWWGVAPEVFTGRRPGQALKRAEKRMGRPADIVHVYHREQDLFPTAEERAIARDQVGNRLLLINWKPSFDHTWAEIARGALDERIDRLAGHIRKNFPQRFFLTVHHEPENDVRERPASGMTADDYAAMFRHVVLRLRQKGVDNAVTVMTYMGAPNWAAKPWFEKLYPGDDVVDWVGMDPYVDDKVQSFDGLVNKAREGFDEWPGFYRWMQARFPGKPVMVAEWGVFERYDQPRFKESFFTSVRQEIRDYPQIKALVYFDSPHAPRGDTRFDTTPGGLRAFGDLADDPYLRAAAVPQK</sequence>
<dbReference type="SUPFAM" id="SSF51445">
    <property type="entry name" value="(Trans)glycosidases"/>
    <property type="match status" value="1"/>
</dbReference>
<protein>
    <submittedName>
        <fullName evidence="5">Glycosyl hydrolase family 26</fullName>
    </submittedName>
</protein>
<dbReference type="InterPro" id="IPR017853">
    <property type="entry name" value="GH"/>
</dbReference>
<name>A0A239MHR3_9ACTN</name>
<dbReference type="PROSITE" id="PS51764">
    <property type="entry name" value="GH26"/>
    <property type="match status" value="1"/>
</dbReference>
<accession>A0A239MHR3</accession>